<sequence length="207" mass="23464">MLHASLWEQNADLTQRIVEHTFVRGLADGTLDRNAFRRYVAQDAFFLRAFLKAYALAAAKCDDLERARVFHDLMTGVLDELKLHGSYSATLGINLDDVEPYAATRAYTDFLLRVAWHGSLAEIIAAMVPCMRVYQHLGNQLVASLRPDHPYERWITTYAGDDFGELCARLESLLDEIATNSPAVHDAYRYAMQCELDFFSAPLENLQ</sequence>
<dbReference type="PANTHER" id="PTHR43198:SF2">
    <property type="entry name" value="SI:CH1073-67J19.1-RELATED"/>
    <property type="match status" value="1"/>
</dbReference>
<dbReference type="RefSeq" id="WP_146440803.1">
    <property type="nucleotide sequence ID" value="NZ_SJPL01000002.1"/>
</dbReference>
<dbReference type="Pfam" id="PF03070">
    <property type="entry name" value="TENA_THI-4"/>
    <property type="match status" value="1"/>
</dbReference>
<gene>
    <name evidence="2" type="primary">tenA</name>
    <name evidence="2" type="ORF">Pan14r_50020</name>
</gene>
<dbReference type="AlphaFoldDB" id="A0A5C5XQI7"/>
<dbReference type="PANTHER" id="PTHR43198">
    <property type="entry name" value="BIFUNCTIONAL TH2 PROTEIN"/>
    <property type="match status" value="1"/>
</dbReference>
<accession>A0A5C5XQI7</accession>
<name>A0A5C5XQI7_9PLAN</name>
<keyword evidence="2" id="KW-0378">Hydrolase</keyword>
<comment type="caution">
    <text evidence="2">The sequence shown here is derived from an EMBL/GenBank/DDBJ whole genome shotgun (WGS) entry which is preliminary data.</text>
</comment>
<evidence type="ECO:0000259" key="1">
    <source>
        <dbReference type="Pfam" id="PF03070"/>
    </source>
</evidence>
<dbReference type="EC" id="3.5.99.2" evidence="2"/>
<dbReference type="Proteomes" id="UP000317238">
    <property type="component" value="Unassembled WGS sequence"/>
</dbReference>
<dbReference type="GO" id="GO:0050334">
    <property type="term" value="F:thiaminase activity"/>
    <property type="evidence" value="ECO:0007669"/>
    <property type="project" value="UniProtKB-EC"/>
</dbReference>
<dbReference type="SUPFAM" id="SSF48613">
    <property type="entry name" value="Heme oxygenase-like"/>
    <property type="match status" value="1"/>
</dbReference>
<evidence type="ECO:0000313" key="3">
    <source>
        <dbReference type="Proteomes" id="UP000317238"/>
    </source>
</evidence>
<feature type="domain" description="Thiaminase-2/PQQC" evidence="1">
    <location>
        <begin position="9"/>
        <end position="182"/>
    </location>
</feature>
<dbReference type="CDD" id="cd19368">
    <property type="entry name" value="TenA_C_AtTH2-like"/>
    <property type="match status" value="1"/>
</dbReference>
<dbReference type="InterPro" id="IPR004305">
    <property type="entry name" value="Thiaminase-2/PQQC"/>
</dbReference>
<dbReference type="OrthoDB" id="34166at2"/>
<organism evidence="2 3">
    <name type="scientific">Crateriforma conspicua</name>
    <dbReference type="NCBI Taxonomy" id="2527996"/>
    <lineage>
        <taxon>Bacteria</taxon>
        <taxon>Pseudomonadati</taxon>
        <taxon>Planctomycetota</taxon>
        <taxon>Planctomycetia</taxon>
        <taxon>Planctomycetales</taxon>
        <taxon>Planctomycetaceae</taxon>
        <taxon>Crateriforma</taxon>
    </lineage>
</organism>
<dbReference type="InterPro" id="IPR050967">
    <property type="entry name" value="Thiamine_Salvage_TenA"/>
</dbReference>
<protein>
    <submittedName>
        <fullName evidence="2">Thiaminase-2</fullName>
        <ecNumber evidence="2">3.5.99.2</ecNumber>
    </submittedName>
</protein>
<dbReference type="EMBL" id="SJPL01000002">
    <property type="protein sequence ID" value="TWT65457.1"/>
    <property type="molecule type" value="Genomic_DNA"/>
</dbReference>
<proteinExistence type="predicted"/>
<evidence type="ECO:0000313" key="2">
    <source>
        <dbReference type="EMBL" id="TWT65457.1"/>
    </source>
</evidence>
<dbReference type="InterPro" id="IPR016084">
    <property type="entry name" value="Haem_Oase-like_multi-hlx"/>
</dbReference>
<dbReference type="GO" id="GO:0005829">
    <property type="term" value="C:cytosol"/>
    <property type="evidence" value="ECO:0007669"/>
    <property type="project" value="TreeGrafter"/>
</dbReference>
<reference evidence="2 3" key="1">
    <citation type="submission" date="2019-02" db="EMBL/GenBank/DDBJ databases">
        <title>Deep-cultivation of Planctomycetes and their phenomic and genomic characterization uncovers novel biology.</title>
        <authorList>
            <person name="Wiegand S."/>
            <person name="Jogler M."/>
            <person name="Boedeker C."/>
            <person name="Pinto D."/>
            <person name="Vollmers J."/>
            <person name="Rivas-Marin E."/>
            <person name="Kohn T."/>
            <person name="Peeters S.H."/>
            <person name="Heuer A."/>
            <person name="Rast P."/>
            <person name="Oberbeckmann S."/>
            <person name="Bunk B."/>
            <person name="Jeske O."/>
            <person name="Meyerdierks A."/>
            <person name="Storesund J.E."/>
            <person name="Kallscheuer N."/>
            <person name="Luecker S."/>
            <person name="Lage O.M."/>
            <person name="Pohl T."/>
            <person name="Merkel B.J."/>
            <person name="Hornburger P."/>
            <person name="Mueller R.-W."/>
            <person name="Bruemmer F."/>
            <person name="Labrenz M."/>
            <person name="Spormann A.M."/>
            <person name="Op Den Camp H."/>
            <person name="Overmann J."/>
            <person name="Amann R."/>
            <person name="Jetten M.S.M."/>
            <person name="Mascher T."/>
            <person name="Medema M.H."/>
            <person name="Devos D.P."/>
            <person name="Kaster A.-K."/>
            <person name="Ovreas L."/>
            <person name="Rohde M."/>
            <person name="Galperin M.Y."/>
            <person name="Jogler C."/>
        </authorList>
    </citation>
    <scope>NUCLEOTIDE SEQUENCE [LARGE SCALE GENOMIC DNA]</scope>
    <source>
        <strain evidence="2 3">Pan14r</strain>
    </source>
</reference>
<dbReference type="Gene3D" id="1.20.910.10">
    <property type="entry name" value="Heme oxygenase-like"/>
    <property type="match status" value="1"/>
</dbReference>
<keyword evidence="3" id="KW-1185">Reference proteome</keyword>